<comment type="caution">
    <text evidence="1">The sequence shown here is derived from an EMBL/GenBank/DDBJ whole genome shotgun (WGS) entry which is preliminary data.</text>
</comment>
<name>A0ACC0C9U0_CATRO</name>
<proteinExistence type="predicted"/>
<keyword evidence="2" id="KW-1185">Reference proteome</keyword>
<evidence type="ECO:0000313" key="1">
    <source>
        <dbReference type="EMBL" id="KAI5681612.1"/>
    </source>
</evidence>
<gene>
    <name evidence="1" type="ORF">M9H77_02840</name>
</gene>
<dbReference type="EMBL" id="CM044701">
    <property type="protein sequence ID" value="KAI5681612.1"/>
    <property type="molecule type" value="Genomic_DNA"/>
</dbReference>
<dbReference type="Proteomes" id="UP001060085">
    <property type="component" value="Linkage Group LG01"/>
</dbReference>
<organism evidence="1 2">
    <name type="scientific">Catharanthus roseus</name>
    <name type="common">Madagascar periwinkle</name>
    <name type="synonym">Vinca rosea</name>
    <dbReference type="NCBI Taxonomy" id="4058"/>
    <lineage>
        <taxon>Eukaryota</taxon>
        <taxon>Viridiplantae</taxon>
        <taxon>Streptophyta</taxon>
        <taxon>Embryophyta</taxon>
        <taxon>Tracheophyta</taxon>
        <taxon>Spermatophyta</taxon>
        <taxon>Magnoliopsida</taxon>
        <taxon>eudicotyledons</taxon>
        <taxon>Gunneridae</taxon>
        <taxon>Pentapetalae</taxon>
        <taxon>asterids</taxon>
        <taxon>lamiids</taxon>
        <taxon>Gentianales</taxon>
        <taxon>Apocynaceae</taxon>
        <taxon>Rauvolfioideae</taxon>
        <taxon>Vinceae</taxon>
        <taxon>Catharanthinae</taxon>
        <taxon>Catharanthus</taxon>
    </lineage>
</organism>
<sequence length="186" mass="21629">MWNHWNILACKASLNGIRGTELRDRKDGKAGCTRQKDLTERFSCSKYLEELHMHQKGEKKGERVDFRSTQFWKKFHEVRRKAEEDVEVSGTPMPDDLQLMTIVAGGVNRSRLYGAGLEVAQFKAESSRTVVGLVLCCLDHEQRLMWRDEDTVSRVSAAFDEHMRRQFEYNQLTYIPFPAMMPLVEL</sequence>
<reference evidence="2" key="1">
    <citation type="journal article" date="2023" name="Nat. Plants">
        <title>Single-cell RNA sequencing provides a high-resolution roadmap for understanding the multicellular compartmentation of specialized metabolism.</title>
        <authorList>
            <person name="Sun S."/>
            <person name="Shen X."/>
            <person name="Li Y."/>
            <person name="Li Y."/>
            <person name="Wang S."/>
            <person name="Li R."/>
            <person name="Zhang H."/>
            <person name="Shen G."/>
            <person name="Guo B."/>
            <person name="Wei J."/>
            <person name="Xu J."/>
            <person name="St-Pierre B."/>
            <person name="Chen S."/>
            <person name="Sun C."/>
        </authorList>
    </citation>
    <scope>NUCLEOTIDE SEQUENCE [LARGE SCALE GENOMIC DNA]</scope>
</reference>
<protein>
    <submittedName>
        <fullName evidence="1">Uncharacterized protein</fullName>
    </submittedName>
</protein>
<accession>A0ACC0C9U0</accession>
<evidence type="ECO:0000313" key="2">
    <source>
        <dbReference type="Proteomes" id="UP001060085"/>
    </source>
</evidence>